<dbReference type="FunFam" id="1.20.1740.10:FF:000006">
    <property type="entry name" value="General amino acid permease"/>
    <property type="match status" value="1"/>
</dbReference>
<feature type="transmembrane region" description="Helical" evidence="8">
    <location>
        <begin position="168"/>
        <end position="188"/>
    </location>
</feature>
<evidence type="ECO:0000313" key="10">
    <source>
        <dbReference type="EMBL" id="TPX11625.1"/>
    </source>
</evidence>
<dbReference type="STRING" id="1093900.A0A507ALV4"/>
<dbReference type="InterPro" id="IPR004840">
    <property type="entry name" value="Amino_acid_permease_CS"/>
</dbReference>
<keyword evidence="4" id="KW-0029">Amino-acid transport</keyword>
<evidence type="ECO:0000256" key="7">
    <source>
        <dbReference type="SAM" id="MobiDB-lite"/>
    </source>
</evidence>
<dbReference type="GeneID" id="41975051"/>
<feature type="transmembrane region" description="Helical" evidence="8">
    <location>
        <begin position="419"/>
        <end position="444"/>
    </location>
</feature>
<gene>
    <name evidence="10" type="ORF">E0L32_007604</name>
</gene>
<dbReference type="RefSeq" id="XP_030993336.1">
    <property type="nucleotide sequence ID" value="XM_031142367.1"/>
</dbReference>
<feature type="region of interest" description="Disordered" evidence="7">
    <location>
        <begin position="1"/>
        <end position="24"/>
    </location>
</feature>
<dbReference type="GO" id="GO:0015171">
    <property type="term" value="F:amino acid transmembrane transporter activity"/>
    <property type="evidence" value="ECO:0007669"/>
    <property type="project" value="TreeGrafter"/>
</dbReference>
<dbReference type="OrthoDB" id="3900342at2759"/>
<feature type="transmembrane region" description="Helical" evidence="8">
    <location>
        <begin position="495"/>
        <end position="516"/>
    </location>
</feature>
<feature type="transmembrane region" description="Helical" evidence="8">
    <location>
        <begin position="139"/>
        <end position="161"/>
    </location>
</feature>
<feature type="transmembrane region" description="Helical" evidence="8">
    <location>
        <begin position="194"/>
        <end position="218"/>
    </location>
</feature>
<feature type="compositionally biased region" description="Basic and acidic residues" evidence="7">
    <location>
        <begin position="1"/>
        <end position="10"/>
    </location>
</feature>
<feature type="transmembrane region" description="Helical" evidence="8">
    <location>
        <begin position="388"/>
        <end position="407"/>
    </location>
</feature>
<dbReference type="Proteomes" id="UP000319257">
    <property type="component" value="Unassembled WGS sequence"/>
</dbReference>
<organism evidence="10 11">
    <name type="scientific">Thyridium curvatum</name>
    <dbReference type="NCBI Taxonomy" id="1093900"/>
    <lineage>
        <taxon>Eukaryota</taxon>
        <taxon>Fungi</taxon>
        <taxon>Dikarya</taxon>
        <taxon>Ascomycota</taxon>
        <taxon>Pezizomycotina</taxon>
        <taxon>Sordariomycetes</taxon>
        <taxon>Sordariomycetidae</taxon>
        <taxon>Thyridiales</taxon>
        <taxon>Thyridiaceae</taxon>
        <taxon>Thyridium</taxon>
    </lineage>
</organism>
<dbReference type="PANTHER" id="PTHR43341:SF21">
    <property type="entry name" value="GENERAL AMINO ACID PERMEASE-RELATED"/>
    <property type="match status" value="1"/>
</dbReference>
<comment type="caution">
    <text evidence="10">The sequence shown here is derived from an EMBL/GenBank/DDBJ whole genome shotgun (WGS) entry which is preliminary data.</text>
</comment>
<dbReference type="InterPro" id="IPR004841">
    <property type="entry name" value="AA-permease/SLC12A_dom"/>
</dbReference>
<dbReference type="InParanoid" id="A0A507ALV4"/>
<reference evidence="10 11" key="1">
    <citation type="submission" date="2019-06" db="EMBL/GenBank/DDBJ databases">
        <title>Draft genome sequence of the filamentous fungus Phialemoniopsis curvata isolated from diesel fuel.</title>
        <authorList>
            <person name="Varaljay V.A."/>
            <person name="Lyon W.J."/>
            <person name="Crouch A.L."/>
            <person name="Drake C.E."/>
            <person name="Hollomon J.M."/>
            <person name="Nadeau L.J."/>
            <person name="Nunn H.S."/>
            <person name="Stevenson B.S."/>
            <person name="Bojanowski C.L."/>
            <person name="Crookes-Goodson W.J."/>
        </authorList>
    </citation>
    <scope>NUCLEOTIDE SEQUENCE [LARGE SCALE GENOMIC DNA]</scope>
    <source>
        <strain evidence="10 11">D216</strain>
    </source>
</reference>
<feature type="transmembrane region" description="Helical" evidence="8">
    <location>
        <begin position="465"/>
        <end position="483"/>
    </location>
</feature>
<evidence type="ECO:0000256" key="5">
    <source>
        <dbReference type="ARBA" id="ARBA00022989"/>
    </source>
</evidence>
<keyword evidence="6 8" id="KW-0472">Membrane</keyword>
<name>A0A507ALV4_9PEZI</name>
<keyword evidence="11" id="KW-1185">Reference proteome</keyword>
<dbReference type="InterPro" id="IPR050524">
    <property type="entry name" value="APC_YAT"/>
</dbReference>
<accession>A0A507ALV4</accession>
<comment type="subcellular location">
    <subcellularLocation>
        <location evidence="1">Membrane</location>
        <topology evidence="1">Multi-pass membrane protein</topology>
    </subcellularLocation>
</comment>
<evidence type="ECO:0000256" key="8">
    <source>
        <dbReference type="SAM" id="Phobius"/>
    </source>
</evidence>
<dbReference type="PROSITE" id="PS00218">
    <property type="entry name" value="AMINO_ACID_PERMEASE_1"/>
    <property type="match status" value="1"/>
</dbReference>
<protein>
    <recommendedName>
        <fullName evidence="9">Amino acid permease/ SLC12A domain-containing protein</fullName>
    </recommendedName>
</protein>
<evidence type="ECO:0000313" key="11">
    <source>
        <dbReference type="Proteomes" id="UP000319257"/>
    </source>
</evidence>
<dbReference type="AlphaFoldDB" id="A0A507ALV4"/>
<sequence length="560" mass="61922">MVAEKTHDVEAAPPTTQRANDDEIGTVQVENFGGADDLKLAREQQHVGTLNRRLKARHVQFLALSGAIGTGLFVGSGQALSLAGPLSCVLAYLITGFNLYCVINSLGEMATWLPLPGAVPIFAARFVDPALGFTLGWNYWYQWAIGVPMEVVATAVIVQFWNDQIPQVIFVTIFFLAMVIINLFPVHIYGEAEFFFGAIKLTTIVVLILTMFIITVGGSPSGDKIGFRYWANPGPMNEYLQPGALGRFLAFFKIFIQATFSYGGSEMVVVAAGETENPRQNVPKAVRRIFWRIAIFYVVGIFMVTLCVSSRDPHLLDAINKSEPGAAQSPFVIAITNAGIKIFPSVINAAVLTSAWSAGNSFFYGSTRVLYAAALDSKAPAFFKFEKWGVPYACVGATSALGCLAYLTVSNDSSEVFFWISNLSAVSTLVVWSAVSFTYLRFYYCLKHNGISRDTLPFKSPLQPFLAYFAICFCVVVAFFNGFDAFFPSKISAKAIIPPYINIPIFLTLFFGYKIVKKTKFVKLSEMDIWSGKAEIDALEGTWPERKPRNFIERIWFWLA</sequence>
<dbReference type="PIRSF" id="PIRSF006060">
    <property type="entry name" value="AA_transporter"/>
    <property type="match status" value="1"/>
</dbReference>
<feature type="transmembrane region" description="Helical" evidence="8">
    <location>
        <begin position="289"/>
        <end position="308"/>
    </location>
</feature>
<dbReference type="PANTHER" id="PTHR43341">
    <property type="entry name" value="AMINO ACID PERMEASE"/>
    <property type="match status" value="1"/>
</dbReference>
<dbReference type="GO" id="GO:0016020">
    <property type="term" value="C:membrane"/>
    <property type="evidence" value="ECO:0007669"/>
    <property type="project" value="UniProtKB-SubCell"/>
</dbReference>
<dbReference type="EMBL" id="SKBQ01000047">
    <property type="protein sequence ID" value="TPX11625.1"/>
    <property type="molecule type" value="Genomic_DNA"/>
</dbReference>
<feature type="domain" description="Amino acid permease/ SLC12A" evidence="9">
    <location>
        <begin position="58"/>
        <end position="524"/>
    </location>
</feature>
<dbReference type="Pfam" id="PF00324">
    <property type="entry name" value="AA_permease"/>
    <property type="match status" value="1"/>
</dbReference>
<evidence type="ECO:0000256" key="4">
    <source>
        <dbReference type="ARBA" id="ARBA00022970"/>
    </source>
</evidence>
<dbReference type="Gene3D" id="1.20.1740.10">
    <property type="entry name" value="Amino acid/polyamine transporter I"/>
    <property type="match status" value="1"/>
</dbReference>
<evidence type="ECO:0000259" key="9">
    <source>
        <dbReference type="Pfam" id="PF00324"/>
    </source>
</evidence>
<evidence type="ECO:0000256" key="1">
    <source>
        <dbReference type="ARBA" id="ARBA00004141"/>
    </source>
</evidence>
<evidence type="ECO:0000256" key="2">
    <source>
        <dbReference type="ARBA" id="ARBA00022448"/>
    </source>
</evidence>
<evidence type="ECO:0000256" key="6">
    <source>
        <dbReference type="ARBA" id="ARBA00023136"/>
    </source>
</evidence>
<keyword evidence="2" id="KW-0813">Transport</keyword>
<feature type="transmembrane region" description="Helical" evidence="8">
    <location>
        <begin position="59"/>
        <end position="76"/>
    </location>
</feature>
<proteinExistence type="predicted"/>
<keyword evidence="3 8" id="KW-0812">Transmembrane</keyword>
<keyword evidence="5 8" id="KW-1133">Transmembrane helix</keyword>
<evidence type="ECO:0000256" key="3">
    <source>
        <dbReference type="ARBA" id="ARBA00022692"/>
    </source>
</evidence>